<accession>A0A3P7J4U3</accession>
<name>A0A3P7J4U3_STRVU</name>
<sequence>MYKVFGGVLDEDSPYDFEEVDDPTEWSPEQLRLVRLFEKAEFLRYRLEVLKADYDALMIRKEFDKRSKAQTERERAMAAQHHATQNRGHLSSDNFDDD</sequence>
<dbReference type="Proteomes" id="UP000270094">
    <property type="component" value="Unassembled WGS sequence"/>
</dbReference>
<evidence type="ECO:0000313" key="2">
    <source>
        <dbReference type="EMBL" id="VDM72874.1"/>
    </source>
</evidence>
<evidence type="ECO:0000256" key="1">
    <source>
        <dbReference type="SAM" id="MobiDB-lite"/>
    </source>
</evidence>
<feature type="compositionally biased region" description="Polar residues" evidence="1">
    <location>
        <begin position="82"/>
        <end position="98"/>
    </location>
</feature>
<organism evidence="2 3">
    <name type="scientific">Strongylus vulgaris</name>
    <name type="common">Blood worm</name>
    <dbReference type="NCBI Taxonomy" id="40348"/>
    <lineage>
        <taxon>Eukaryota</taxon>
        <taxon>Metazoa</taxon>
        <taxon>Ecdysozoa</taxon>
        <taxon>Nematoda</taxon>
        <taxon>Chromadorea</taxon>
        <taxon>Rhabditida</taxon>
        <taxon>Rhabditina</taxon>
        <taxon>Rhabditomorpha</taxon>
        <taxon>Strongyloidea</taxon>
        <taxon>Strongylidae</taxon>
        <taxon>Strongylus</taxon>
    </lineage>
</organism>
<feature type="region of interest" description="Disordered" evidence="1">
    <location>
        <begin position="68"/>
        <end position="98"/>
    </location>
</feature>
<dbReference type="AlphaFoldDB" id="A0A3P7J4U3"/>
<dbReference type="EMBL" id="UYYB01027691">
    <property type="protein sequence ID" value="VDM72874.1"/>
    <property type="molecule type" value="Genomic_DNA"/>
</dbReference>
<proteinExistence type="predicted"/>
<protein>
    <submittedName>
        <fullName evidence="2">Uncharacterized protein</fullName>
    </submittedName>
</protein>
<keyword evidence="3" id="KW-1185">Reference proteome</keyword>
<gene>
    <name evidence="2" type="ORF">SVUK_LOCUS7872</name>
</gene>
<reference evidence="2 3" key="1">
    <citation type="submission" date="2018-11" db="EMBL/GenBank/DDBJ databases">
        <authorList>
            <consortium name="Pathogen Informatics"/>
        </authorList>
    </citation>
    <scope>NUCLEOTIDE SEQUENCE [LARGE SCALE GENOMIC DNA]</scope>
</reference>
<evidence type="ECO:0000313" key="3">
    <source>
        <dbReference type="Proteomes" id="UP000270094"/>
    </source>
</evidence>